<keyword evidence="2" id="KW-1185">Reference proteome</keyword>
<dbReference type="RefSeq" id="WP_109644248.1">
    <property type="nucleotide sequence ID" value="NZ_QGGB01000002.1"/>
</dbReference>
<proteinExistence type="predicted"/>
<dbReference type="Gene3D" id="3.20.20.80">
    <property type="entry name" value="Glycosidases"/>
    <property type="match status" value="1"/>
</dbReference>
<gene>
    <name evidence="1" type="ORF">DDZ15_01815</name>
</gene>
<dbReference type="AlphaFoldDB" id="A0A316TX27"/>
<dbReference type="Pfam" id="PF14872">
    <property type="entry name" value="GHL5"/>
    <property type="match status" value="1"/>
</dbReference>
<dbReference type="SUPFAM" id="SSF51445">
    <property type="entry name" value="(Trans)glycosidases"/>
    <property type="match status" value="1"/>
</dbReference>
<evidence type="ECO:0000313" key="1">
    <source>
        <dbReference type="EMBL" id="PWN07775.1"/>
    </source>
</evidence>
<sequence>MISISTDSKETKTFAKQISSKLTYGSKKAAAEFVAEQMGAHVDKGGDSARFLFWHPDFKKADRAVLNIYVPTESFYFDKPEQHIDMTWHSVPLTMTDEFACAVVRGIPAGNRDVFGSFYDATIHFKDGSEATVRDPMAWSMPFGIYAPAELYDVEKVRSERQDTAHFKRIEKEAAERKDGRVGPPVNLLEVHTASATDDGTLQSLAARYRRIGAAIRNGSALTADQQNLAGFDAVELMPLEPVIQHPERHRFWSPVNTPEHDGDEMTVKLKKPNVINWGYDIVLFGSVALNPSILSTGRPHELLELIETLHNFPGKPIKVILDVVYGHSDNQGLNVLPESFFAGPNMYGQNIDFQNPLVRAMVLEMQRRKIDWGFDGVRVDGAQDFKYYDEQSGQMIHDDRFLEQMSDVEQHVAGVSYKPWMIFEDGRPWPRDDWELASTYREITEMQKHPFQWASMIFAYNTPYNYTYWVSKWWRLRELFRFGNKWITGYANHDTMRRGTQTDPSSINVNFQLGNSLKMVMDNAYNNPATTLVMSGFLPGVPMDFVQALGNTPWSFIRNTDTTYAVKVAAEEAHFTEWQITEVEFRNPRFFNKLKDMGFKSLGALRRFSKALLNLVKATDYRTDVIASSLNQFDPPFDVMGWDADKLNQFALAWTEDLHLYTNADNHRDQMDPDKAAFNLSARRFRLNNPWLREAFTADDMMDYQRPVDGTVIFYGYRKDPATGKELILAANMEGQARLVDIPSLGLPVMDWNGWEIALKTPTLKSKKITDPIKLSITQGILFQRG</sequence>
<dbReference type="OrthoDB" id="434878at2"/>
<evidence type="ECO:0000313" key="2">
    <source>
        <dbReference type="Proteomes" id="UP000245533"/>
    </source>
</evidence>
<name>A0A316TX27_9BACT</name>
<comment type="caution">
    <text evidence="1">The sequence shown here is derived from an EMBL/GenBank/DDBJ whole genome shotgun (WGS) entry which is preliminary data.</text>
</comment>
<protein>
    <submittedName>
        <fullName evidence="1">Uncharacterized protein</fullName>
    </submittedName>
</protein>
<dbReference type="InterPro" id="IPR029457">
    <property type="entry name" value="GHL5"/>
</dbReference>
<dbReference type="Proteomes" id="UP000245533">
    <property type="component" value="Unassembled WGS sequence"/>
</dbReference>
<dbReference type="EMBL" id="QGGB01000002">
    <property type="protein sequence ID" value="PWN07775.1"/>
    <property type="molecule type" value="Genomic_DNA"/>
</dbReference>
<dbReference type="InterPro" id="IPR017853">
    <property type="entry name" value="GH"/>
</dbReference>
<reference evidence="1 2" key="1">
    <citation type="submission" date="2018-05" db="EMBL/GenBank/DDBJ databases">
        <title>Rhodohalobacter halophilus gen. nov., sp. nov., a moderately halophilic member of the family Balneolaceae.</title>
        <authorList>
            <person name="Liu Z.-W."/>
        </authorList>
    </citation>
    <scope>NUCLEOTIDE SEQUENCE [LARGE SCALE GENOMIC DNA]</scope>
    <source>
        <strain evidence="1 2">8A47</strain>
    </source>
</reference>
<accession>A0A316TX27</accession>
<organism evidence="1 2">
    <name type="scientific">Rhodohalobacter mucosus</name>
    <dbReference type="NCBI Taxonomy" id="2079485"/>
    <lineage>
        <taxon>Bacteria</taxon>
        <taxon>Pseudomonadati</taxon>
        <taxon>Balneolota</taxon>
        <taxon>Balneolia</taxon>
        <taxon>Balneolales</taxon>
        <taxon>Balneolaceae</taxon>
        <taxon>Rhodohalobacter</taxon>
    </lineage>
</organism>